<comment type="caution">
    <text evidence="2">The sequence shown here is derived from an EMBL/GenBank/DDBJ whole genome shotgun (WGS) entry which is preliminary data.</text>
</comment>
<evidence type="ECO:0000256" key="1">
    <source>
        <dbReference type="ARBA" id="ARBA00022801"/>
    </source>
</evidence>
<dbReference type="InterPro" id="IPR006328">
    <property type="entry name" value="2-HAD"/>
</dbReference>
<dbReference type="EMBL" id="BMPT01000021">
    <property type="protein sequence ID" value="GGM39886.1"/>
    <property type="molecule type" value="Genomic_DNA"/>
</dbReference>
<name>A0A8H9GS89_9MICO</name>
<proteinExistence type="predicted"/>
<dbReference type="AlphaFoldDB" id="A0A8H9GS89"/>
<dbReference type="Gene3D" id="3.40.50.1000">
    <property type="entry name" value="HAD superfamily/HAD-like"/>
    <property type="match status" value="1"/>
</dbReference>
<protein>
    <submittedName>
        <fullName evidence="2">Haloacid dehalogenase</fullName>
    </submittedName>
</protein>
<dbReference type="NCBIfam" id="TIGR01493">
    <property type="entry name" value="HAD-SF-IA-v2"/>
    <property type="match status" value="1"/>
</dbReference>
<sequence>MEMPVAQTRPVLVFDVLGTVVDQVGSLRRRLGEVAGLDEAAAADVAGRWLDHVGEQEQAVADGARPFVPSHELDHEAVSLLVAQGLLPQESADGLADASQWQRPWPDSVAGLDRLADHVTLVALSNASRRDLTGFGARAGLRWHQVLSAQDAGTYKPARAVYELAFACASSGSDTPYMVAAHAWDLRAAAAAGMRTAYVPRENGDEPRPDDAFDLYARDLADLHAQLVAGS</sequence>
<reference evidence="2" key="1">
    <citation type="journal article" date="2014" name="Int. J. Syst. Evol. Microbiol.">
        <title>Complete genome sequence of Corynebacterium casei LMG S-19264T (=DSM 44701T), isolated from a smear-ripened cheese.</title>
        <authorList>
            <consortium name="US DOE Joint Genome Institute (JGI-PGF)"/>
            <person name="Walter F."/>
            <person name="Albersmeier A."/>
            <person name="Kalinowski J."/>
            <person name="Ruckert C."/>
        </authorList>
    </citation>
    <scope>NUCLEOTIDE SEQUENCE</scope>
    <source>
        <strain evidence="2">JCM 3051</strain>
    </source>
</reference>
<dbReference type="GO" id="GO:0019120">
    <property type="term" value="F:hydrolase activity, acting on acid halide bonds, in C-halide compounds"/>
    <property type="evidence" value="ECO:0007669"/>
    <property type="project" value="InterPro"/>
</dbReference>
<dbReference type="SUPFAM" id="SSF56784">
    <property type="entry name" value="HAD-like"/>
    <property type="match status" value="1"/>
</dbReference>
<reference evidence="2" key="2">
    <citation type="submission" date="2020-09" db="EMBL/GenBank/DDBJ databases">
        <authorList>
            <person name="Sun Q."/>
            <person name="Ohkuma M."/>
        </authorList>
    </citation>
    <scope>NUCLEOTIDE SEQUENCE</scope>
    <source>
        <strain evidence="2">JCM 3051</strain>
    </source>
</reference>
<dbReference type="InterPro" id="IPR051540">
    <property type="entry name" value="S-2-haloacid_dehalogenase"/>
</dbReference>
<keyword evidence="1" id="KW-0378">Hydrolase</keyword>
<evidence type="ECO:0000313" key="3">
    <source>
        <dbReference type="Proteomes" id="UP000655589"/>
    </source>
</evidence>
<keyword evidence="3" id="KW-1185">Reference proteome</keyword>
<dbReference type="Gene3D" id="1.10.150.750">
    <property type="match status" value="1"/>
</dbReference>
<dbReference type="RefSeq" id="WP_229785695.1">
    <property type="nucleotide sequence ID" value="NZ_BMPT01000021.1"/>
</dbReference>
<accession>A0A8H9GS89</accession>
<dbReference type="PANTHER" id="PTHR43316:SF3">
    <property type="entry name" value="HALOACID DEHALOGENASE, TYPE II (AFU_ORTHOLOGUE AFUA_2G07750)-RELATED"/>
    <property type="match status" value="1"/>
</dbReference>
<evidence type="ECO:0000313" key="2">
    <source>
        <dbReference type="EMBL" id="GGM39886.1"/>
    </source>
</evidence>
<dbReference type="InterPro" id="IPR006439">
    <property type="entry name" value="HAD-SF_hydro_IA"/>
</dbReference>
<organism evidence="2 3">
    <name type="scientific">Promicromonospora citrea</name>
    <dbReference type="NCBI Taxonomy" id="43677"/>
    <lineage>
        <taxon>Bacteria</taxon>
        <taxon>Bacillati</taxon>
        <taxon>Actinomycetota</taxon>
        <taxon>Actinomycetes</taxon>
        <taxon>Micrococcales</taxon>
        <taxon>Promicromonosporaceae</taxon>
        <taxon>Promicromonospora</taxon>
    </lineage>
</organism>
<dbReference type="InterPro" id="IPR023214">
    <property type="entry name" value="HAD_sf"/>
</dbReference>
<dbReference type="Proteomes" id="UP000655589">
    <property type="component" value="Unassembled WGS sequence"/>
</dbReference>
<dbReference type="PANTHER" id="PTHR43316">
    <property type="entry name" value="HYDROLASE, HALOACID DELAHOGENASE-RELATED"/>
    <property type="match status" value="1"/>
</dbReference>
<dbReference type="NCBIfam" id="TIGR01428">
    <property type="entry name" value="HAD_type_II"/>
    <property type="match status" value="1"/>
</dbReference>
<gene>
    <name evidence="2" type="ORF">GCM10010102_39410</name>
</gene>
<dbReference type="InterPro" id="IPR036412">
    <property type="entry name" value="HAD-like_sf"/>
</dbReference>